<name>A0A0C3G2H1_PILCF</name>
<accession>A0A0C3G2H1</accession>
<organism evidence="1 2">
    <name type="scientific">Piloderma croceum (strain F 1598)</name>
    <dbReference type="NCBI Taxonomy" id="765440"/>
    <lineage>
        <taxon>Eukaryota</taxon>
        <taxon>Fungi</taxon>
        <taxon>Dikarya</taxon>
        <taxon>Basidiomycota</taxon>
        <taxon>Agaricomycotina</taxon>
        <taxon>Agaricomycetes</taxon>
        <taxon>Agaricomycetidae</taxon>
        <taxon>Atheliales</taxon>
        <taxon>Atheliaceae</taxon>
        <taxon>Piloderma</taxon>
    </lineage>
</organism>
<keyword evidence="2" id="KW-1185">Reference proteome</keyword>
<sequence length="286" mass="31984">MAEALGVTGELPYHPNIDVAAHHHHSASVIGILQVTGTVICICYDYQSGVRNAPRDLDRITNQLIGLRAVLENLLTLARTEDMSGLSRLSTLALLIEPDGLLCKCKLEMERLKSSLEPAGGWRKVGQALTWPLKEGDVKKTHNYLQQTTATLQLALTADQTTLALVIHDGVACIQDNMVGLRADIDALEMDELRQKIYRWLLAPDPSSNHNEACMKRQPATGTWFINGDAFINWKMHSNSSLWLYGIRAFTSPVILIWFLIDIQQRGAENQFCVQPSFKKFYVTVQ</sequence>
<reference evidence="2" key="2">
    <citation type="submission" date="2015-01" db="EMBL/GenBank/DDBJ databases">
        <title>Evolutionary Origins and Diversification of the Mycorrhizal Mutualists.</title>
        <authorList>
            <consortium name="DOE Joint Genome Institute"/>
            <consortium name="Mycorrhizal Genomics Consortium"/>
            <person name="Kohler A."/>
            <person name="Kuo A."/>
            <person name="Nagy L.G."/>
            <person name="Floudas D."/>
            <person name="Copeland A."/>
            <person name="Barry K.W."/>
            <person name="Cichocki N."/>
            <person name="Veneault-Fourrey C."/>
            <person name="LaButti K."/>
            <person name="Lindquist E.A."/>
            <person name="Lipzen A."/>
            <person name="Lundell T."/>
            <person name="Morin E."/>
            <person name="Murat C."/>
            <person name="Riley R."/>
            <person name="Ohm R."/>
            <person name="Sun H."/>
            <person name="Tunlid A."/>
            <person name="Henrissat B."/>
            <person name="Grigoriev I.V."/>
            <person name="Hibbett D.S."/>
            <person name="Martin F."/>
        </authorList>
    </citation>
    <scope>NUCLEOTIDE SEQUENCE [LARGE SCALE GENOMIC DNA]</scope>
    <source>
        <strain evidence="2">F 1598</strain>
    </source>
</reference>
<protein>
    <recommendedName>
        <fullName evidence="3">Fungal N-terminal domain-containing protein</fullName>
    </recommendedName>
</protein>
<evidence type="ECO:0000313" key="2">
    <source>
        <dbReference type="Proteomes" id="UP000054166"/>
    </source>
</evidence>
<reference evidence="1 2" key="1">
    <citation type="submission" date="2014-04" db="EMBL/GenBank/DDBJ databases">
        <authorList>
            <consortium name="DOE Joint Genome Institute"/>
            <person name="Kuo A."/>
            <person name="Tarkka M."/>
            <person name="Buscot F."/>
            <person name="Kohler A."/>
            <person name="Nagy L.G."/>
            <person name="Floudas D."/>
            <person name="Copeland A."/>
            <person name="Barry K.W."/>
            <person name="Cichocki N."/>
            <person name="Veneault-Fourrey C."/>
            <person name="LaButti K."/>
            <person name="Lindquist E.A."/>
            <person name="Lipzen A."/>
            <person name="Lundell T."/>
            <person name="Morin E."/>
            <person name="Murat C."/>
            <person name="Sun H."/>
            <person name="Tunlid A."/>
            <person name="Henrissat B."/>
            <person name="Grigoriev I.V."/>
            <person name="Hibbett D.S."/>
            <person name="Martin F."/>
            <person name="Nordberg H.P."/>
            <person name="Cantor M.N."/>
            <person name="Hua S.X."/>
        </authorList>
    </citation>
    <scope>NUCLEOTIDE SEQUENCE [LARGE SCALE GENOMIC DNA]</scope>
    <source>
        <strain evidence="1 2">F 1598</strain>
    </source>
</reference>
<dbReference type="Proteomes" id="UP000054166">
    <property type="component" value="Unassembled WGS sequence"/>
</dbReference>
<dbReference type="InParanoid" id="A0A0C3G2H1"/>
<evidence type="ECO:0008006" key="3">
    <source>
        <dbReference type="Google" id="ProtNLM"/>
    </source>
</evidence>
<proteinExistence type="predicted"/>
<dbReference type="HOGENOM" id="CLU_973557_0_0_1"/>
<evidence type="ECO:0000313" key="1">
    <source>
        <dbReference type="EMBL" id="KIM84816.1"/>
    </source>
</evidence>
<dbReference type="OrthoDB" id="448455at2759"/>
<dbReference type="AlphaFoldDB" id="A0A0C3G2H1"/>
<dbReference type="EMBL" id="KN832986">
    <property type="protein sequence ID" value="KIM84816.1"/>
    <property type="molecule type" value="Genomic_DNA"/>
</dbReference>
<dbReference type="STRING" id="765440.A0A0C3G2H1"/>
<gene>
    <name evidence="1" type="ORF">PILCRDRAFT_370242</name>
</gene>